<dbReference type="PANTHER" id="PTHR10048">
    <property type="entry name" value="PHOSPHATIDYLINOSITOL KINASE"/>
    <property type="match status" value="1"/>
</dbReference>
<dbReference type="Gene3D" id="3.10.20.770">
    <property type="match status" value="2"/>
</dbReference>
<dbReference type="PROSITE" id="PS51547">
    <property type="entry name" value="C2_PI3K"/>
    <property type="match status" value="1"/>
</dbReference>
<evidence type="ECO:0000256" key="4">
    <source>
        <dbReference type="ARBA" id="ARBA00022840"/>
    </source>
</evidence>
<dbReference type="PROSITE" id="PS00916">
    <property type="entry name" value="PI3_4_KINASE_2"/>
    <property type="match status" value="1"/>
</dbReference>
<dbReference type="PROSITE" id="PS51545">
    <property type="entry name" value="PIK_HELICAL"/>
    <property type="match status" value="1"/>
</dbReference>
<dbReference type="PROSITE" id="PS00915">
    <property type="entry name" value="PI3_4_KINASE_1"/>
    <property type="match status" value="1"/>
</dbReference>
<dbReference type="SUPFAM" id="SSF48371">
    <property type="entry name" value="ARM repeat"/>
    <property type="match status" value="1"/>
</dbReference>
<evidence type="ECO:0000256" key="5">
    <source>
        <dbReference type="PROSITE-ProRule" id="PRU00880"/>
    </source>
</evidence>
<name>A0ABD3VK46_SINWO</name>
<dbReference type="CDD" id="cd08380">
    <property type="entry name" value="C2_PI3K_like"/>
    <property type="match status" value="1"/>
</dbReference>
<organism evidence="11 12">
    <name type="scientific">Sinanodonta woodiana</name>
    <name type="common">Chinese pond mussel</name>
    <name type="synonym">Anodonta woodiana</name>
    <dbReference type="NCBI Taxonomy" id="1069815"/>
    <lineage>
        <taxon>Eukaryota</taxon>
        <taxon>Metazoa</taxon>
        <taxon>Spiralia</taxon>
        <taxon>Lophotrochozoa</taxon>
        <taxon>Mollusca</taxon>
        <taxon>Bivalvia</taxon>
        <taxon>Autobranchia</taxon>
        <taxon>Heteroconchia</taxon>
        <taxon>Palaeoheterodonta</taxon>
        <taxon>Unionida</taxon>
        <taxon>Unionoidea</taxon>
        <taxon>Unionidae</taxon>
        <taxon>Unioninae</taxon>
        <taxon>Sinanodonta</taxon>
    </lineage>
</organism>
<dbReference type="InterPro" id="IPR029071">
    <property type="entry name" value="Ubiquitin-like_domsf"/>
</dbReference>
<comment type="similarity">
    <text evidence="5">Belongs to the PI3/PI4-kinase family.</text>
</comment>
<keyword evidence="12" id="KW-1185">Reference proteome</keyword>
<dbReference type="PROSITE" id="PS51546">
    <property type="entry name" value="PI3K_RBD"/>
    <property type="match status" value="2"/>
</dbReference>
<evidence type="ECO:0000259" key="9">
    <source>
        <dbReference type="PROSITE" id="PS51546"/>
    </source>
</evidence>
<dbReference type="InterPro" id="IPR015433">
    <property type="entry name" value="PI3/4_kinase"/>
</dbReference>
<dbReference type="GO" id="GO:0005737">
    <property type="term" value="C:cytoplasm"/>
    <property type="evidence" value="ECO:0007669"/>
    <property type="project" value="UniProtKB-ARBA"/>
</dbReference>
<dbReference type="InterPro" id="IPR036940">
    <property type="entry name" value="PI3/4_kinase_cat_sf"/>
</dbReference>
<evidence type="ECO:0000259" key="10">
    <source>
        <dbReference type="PROSITE" id="PS51547"/>
    </source>
</evidence>
<feature type="domain" description="PI3K-RBD" evidence="9">
    <location>
        <begin position="171"/>
        <end position="272"/>
    </location>
</feature>
<dbReference type="InterPro" id="IPR003113">
    <property type="entry name" value="PI3K_ABD"/>
</dbReference>
<proteinExistence type="inferred from homology"/>
<dbReference type="SMART" id="SM00142">
    <property type="entry name" value="PI3K_C2"/>
    <property type="match status" value="1"/>
</dbReference>
<evidence type="ECO:0008006" key="13">
    <source>
        <dbReference type="Google" id="ProtNLM"/>
    </source>
</evidence>
<reference evidence="11 12" key="1">
    <citation type="submission" date="2024-11" db="EMBL/GenBank/DDBJ databases">
        <title>Chromosome-level genome assembly of the freshwater bivalve Anodonta woodiana.</title>
        <authorList>
            <person name="Chen X."/>
        </authorList>
    </citation>
    <scope>NUCLEOTIDE SEQUENCE [LARGE SCALE GENOMIC DNA]</scope>
    <source>
        <strain evidence="11">MN2024</strain>
        <tissue evidence="11">Gills</tissue>
    </source>
</reference>
<evidence type="ECO:0000259" key="6">
    <source>
        <dbReference type="PROSITE" id="PS50290"/>
    </source>
</evidence>
<dbReference type="SMART" id="SM00146">
    <property type="entry name" value="PI3Kc"/>
    <property type="match status" value="1"/>
</dbReference>
<dbReference type="PANTHER" id="PTHR10048:SF34">
    <property type="entry name" value="PHOSPHATIDYLINOSITOL 4,5-BISPHOSPHATE 3-KINASE CATALYTIC SUBUNIT GAMMA ISOFORM"/>
    <property type="match status" value="1"/>
</dbReference>
<evidence type="ECO:0000256" key="1">
    <source>
        <dbReference type="ARBA" id="ARBA00022679"/>
    </source>
</evidence>
<dbReference type="SUPFAM" id="SSF56112">
    <property type="entry name" value="Protein kinase-like (PK-like)"/>
    <property type="match status" value="1"/>
</dbReference>
<feature type="domain" description="PI3K-ABD" evidence="7">
    <location>
        <begin position="1"/>
        <end position="89"/>
    </location>
</feature>
<dbReference type="InterPro" id="IPR000403">
    <property type="entry name" value="PI3/4_kinase_cat_dom"/>
</dbReference>
<dbReference type="Gene3D" id="1.25.40.70">
    <property type="entry name" value="Phosphatidylinositol 3-kinase, accessory domain (PIK)"/>
    <property type="match status" value="1"/>
</dbReference>
<dbReference type="InterPro" id="IPR042236">
    <property type="entry name" value="PI3K_accessory_sf"/>
</dbReference>
<dbReference type="Pfam" id="PF00792">
    <property type="entry name" value="PI3K_C2"/>
    <property type="match status" value="1"/>
</dbReference>
<evidence type="ECO:0000313" key="11">
    <source>
        <dbReference type="EMBL" id="KAL3861965.1"/>
    </source>
</evidence>
<sequence length="1180" mass="136357">MLKETYDFLMPNGMLIPLQLLTDTRLDVVKTRLFEEARKYPAYELLENVNQYVFGGVTLEAEIEEFREENVKLSDLPLYLPFLTLTIPKQQKQSMQMRHDLGKAMGISVDYLDNIKSTEIQDFRRDVGSMCEEVSLERKSLPEMKRLVFFYPPILDINPDLPMHVADIMKTKIFLIKVYIYNPGEEMEAYDVQIDATWTPSRVIHEIIFQKYTGRGEDKQTAEGRALRGQQLYVLKSCESEEYMLKECCLHSYKYIRHCITWDRIPAVTLVFLDDLLHSIPMEENTPIDDGDSDIQSLSDMERLLISYPPDLEVNQDLPIADIIKARRLNATVYLENPGEDLLKYNVVIDASWRPHRVVHEIILQKYLQKGDKKEVAERRASTGEQVYVLKTFRREEYFLKDCCLHSYKPIRCCITCEKTPELTLVLLTELLETIPKVFRRSTNPAPRNETHNGEGILSWDIDGTLRIKVDNVTGQKAPPRTELRTMNVMAGIYHGSTLLCKTVSTAKYGWHQPMTIDIRLPDLPRAAKLCLSLCSAKKTVEYWVNIQLFDHKGRLVTGQQSLPMWSGTEAISLKHETVPLGITGCNPDSSFPTLEMDIIAPSDKPIIFPSDEHIQELIRENKVRKLSMTKNEIQMNMETMSVKKDIDTMLGSDILFKIKKHDRDYLWKNREQCLEKPKSLPKLLTTLDWSKRTDVFELYKLLSMWPKEKVGQLTALQLLDARFPDPRIEQFAVDCLARDITDEMLLLNLMQLTQALKFRSYIDGPLTRFLLTRSLLSRRAGKQLFWHLRSELHSSSIRLRFAPILELYCRNCGPILQEHLKEVEVLTLSCRLAKDIKSRNEDPEISVHFLREQLKTNEEANVLTNAPLIIGPPQQLKTICPEKCGVFKSKMRPLRLTWINPSPFANIVRAENFSYIFKHGDDIRQDMLCIQLLQVIDSIWKYEGLDCCLTPYGCLSMGHEIGMIEMVPNAKTIATIHSERGTLLSASGLNGWLHENNRDCYEKAVKSFTHSCAGYSVATFVLGISDRHSDNIMVKNNGELFHIDFGHFLGNRKTKFGIKRERVPFVMIDDFIQVITKGVKKWDESENYKEFVLLCIKAYMALWKNADQLLMPLYLMRNSGLPELTKSEDIQFVRQALAVEKDEIKAASYFLENLKKAIVGNWTIKVDWIFHAINQYKRS</sequence>
<evidence type="ECO:0000259" key="8">
    <source>
        <dbReference type="PROSITE" id="PS51545"/>
    </source>
</evidence>
<dbReference type="PROSITE" id="PS50290">
    <property type="entry name" value="PI3_4_KINASE_3"/>
    <property type="match status" value="1"/>
</dbReference>
<dbReference type="InterPro" id="IPR002420">
    <property type="entry name" value="PI3K-type_C2_dom"/>
</dbReference>
<dbReference type="SMART" id="SM00144">
    <property type="entry name" value="PI3K_rbd"/>
    <property type="match status" value="2"/>
</dbReference>
<dbReference type="InterPro" id="IPR018936">
    <property type="entry name" value="PI3/4_kinase_CS"/>
</dbReference>
<keyword evidence="1" id="KW-0808">Transferase</keyword>
<keyword evidence="4" id="KW-0067">ATP-binding</keyword>
<dbReference type="Gene3D" id="1.10.1070.11">
    <property type="entry name" value="Phosphatidylinositol 3-/4-kinase, catalytic domain"/>
    <property type="match status" value="1"/>
</dbReference>
<dbReference type="InterPro" id="IPR035892">
    <property type="entry name" value="C2_domain_sf"/>
</dbReference>
<protein>
    <recommendedName>
        <fullName evidence="13">Phosphatidylinositol-4,5-bisphosphate 3-kinase</fullName>
    </recommendedName>
</protein>
<keyword evidence="2" id="KW-0547">Nucleotide-binding</keyword>
<gene>
    <name evidence="11" type="ORF">ACJMK2_007971</name>
</gene>
<dbReference type="InterPro" id="IPR011009">
    <property type="entry name" value="Kinase-like_dom_sf"/>
</dbReference>
<dbReference type="GO" id="GO:0016301">
    <property type="term" value="F:kinase activity"/>
    <property type="evidence" value="ECO:0007669"/>
    <property type="project" value="UniProtKB-KW"/>
</dbReference>
<dbReference type="InterPro" id="IPR000341">
    <property type="entry name" value="PI3K_Ras-bd_dom"/>
</dbReference>
<evidence type="ECO:0000313" key="12">
    <source>
        <dbReference type="Proteomes" id="UP001634394"/>
    </source>
</evidence>
<dbReference type="SMART" id="SM00145">
    <property type="entry name" value="PI3Ka"/>
    <property type="match status" value="1"/>
</dbReference>
<dbReference type="Pfam" id="PF00454">
    <property type="entry name" value="PI3_PI4_kinase"/>
    <property type="match status" value="1"/>
</dbReference>
<dbReference type="EMBL" id="JBJQND010000011">
    <property type="protein sequence ID" value="KAL3861965.1"/>
    <property type="molecule type" value="Genomic_DNA"/>
</dbReference>
<feature type="domain" description="C2 PI3K-type" evidence="10">
    <location>
        <begin position="462"/>
        <end position="610"/>
    </location>
</feature>
<comment type="caution">
    <text evidence="11">The sequence shown here is derived from an EMBL/GenBank/DDBJ whole genome shotgun (WGS) entry which is preliminary data.</text>
</comment>
<dbReference type="InterPro" id="IPR016024">
    <property type="entry name" value="ARM-type_fold"/>
</dbReference>
<dbReference type="SUPFAM" id="SSF54236">
    <property type="entry name" value="Ubiquitin-like"/>
    <property type="match status" value="2"/>
</dbReference>
<feature type="domain" description="PIK helical" evidence="8">
    <location>
        <begin position="633"/>
        <end position="812"/>
    </location>
</feature>
<dbReference type="Gene3D" id="3.30.1010.10">
    <property type="entry name" value="Phosphatidylinositol 3-kinase Catalytic Subunit, Chain A, domain 4"/>
    <property type="match status" value="1"/>
</dbReference>
<dbReference type="PROSITE" id="PS51544">
    <property type="entry name" value="PI3K_ABD"/>
    <property type="match status" value="1"/>
</dbReference>
<keyword evidence="3" id="KW-0418">Kinase</keyword>
<dbReference type="Pfam" id="PF00613">
    <property type="entry name" value="PI3Ka"/>
    <property type="match status" value="1"/>
</dbReference>
<feature type="domain" description="PI3K-RBD" evidence="9">
    <location>
        <begin position="326"/>
        <end position="427"/>
    </location>
</feature>
<dbReference type="Pfam" id="PF00794">
    <property type="entry name" value="PI3K_rbd"/>
    <property type="match status" value="2"/>
</dbReference>
<dbReference type="GO" id="GO:0005524">
    <property type="term" value="F:ATP binding"/>
    <property type="evidence" value="ECO:0007669"/>
    <property type="project" value="UniProtKB-KW"/>
</dbReference>
<dbReference type="AlphaFoldDB" id="A0ABD3VK46"/>
<evidence type="ECO:0000259" key="7">
    <source>
        <dbReference type="PROSITE" id="PS51544"/>
    </source>
</evidence>
<dbReference type="Pfam" id="PF02192">
    <property type="entry name" value="PI3K_p85B"/>
    <property type="match status" value="1"/>
</dbReference>
<dbReference type="FunFam" id="1.10.1070.11:FF:000001">
    <property type="entry name" value="Phosphatidylinositol 4,5-bisphosphate 3-kinase catalytic subunit"/>
    <property type="match status" value="1"/>
</dbReference>
<dbReference type="InterPro" id="IPR001263">
    <property type="entry name" value="PI3K_accessory_dom"/>
</dbReference>
<dbReference type="SUPFAM" id="SSF49562">
    <property type="entry name" value="C2 domain (Calcium/lipid-binding domain, CaLB)"/>
    <property type="match status" value="1"/>
</dbReference>
<dbReference type="Proteomes" id="UP001634394">
    <property type="component" value="Unassembled WGS sequence"/>
</dbReference>
<evidence type="ECO:0000256" key="2">
    <source>
        <dbReference type="ARBA" id="ARBA00022741"/>
    </source>
</evidence>
<dbReference type="Gene3D" id="2.60.40.150">
    <property type="entry name" value="C2 domain"/>
    <property type="match status" value="1"/>
</dbReference>
<accession>A0ABD3VK46</accession>
<evidence type="ECO:0000256" key="3">
    <source>
        <dbReference type="ARBA" id="ARBA00022777"/>
    </source>
</evidence>
<feature type="domain" description="PI3K/PI4K catalytic" evidence="6">
    <location>
        <begin position="881"/>
        <end position="1163"/>
    </location>
</feature>
<dbReference type="SMART" id="SM00143">
    <property type="entry name" value="PI3K_p85B"/>
    <property type="match status" value="1"/>
</dbReference>